<protein>
    <recommendedName>
        <fullName evidence="8">GTD-binding domain-containing protein</fullName>
    </recommendedName>
</protein>
<evidence type="ECO:0000256" key="6">
    <source>
        <dbReference type="SAM" id="MobiDB-lite"/>
    </source>
</evidence>
<sequence>MAASAGKLAAALHRRTRRVTSALAYAALEWVLIALLLINGLLAYAIARFADYFGLSPPCLLCSRVDRLFFQAEGGGDEAGAARWLRDALCGDHAAEISALGYCLRHRRLAVAGEMCEGCRSEWKEKTSDAAGACTCCKAVVRTSLRELEDTITRDEHVLEKVTEEVEDDDRGYVLLAQDDHEEDEEEPDEVESQEQEEQSEVDAQQQEDEVMAAVQDESLEFMDQVEDITAIEDDRLVSVVALDEMTVADDSGFHRDVEEEDGMNRVVEDEQDARDVDIGVVLEEKRMLDSSVATPADVIEDSVVPISPVPCPETLSCPTNPSHPDHNSISQDDGDVPEDTSEIGDSTAEEEHIFLPQVQEAISEDDNRTAEVDTNCEVSIGSDICEREQDDHVVRFQDLQEFEEPVVPLAAADDLPLPLEILEPPDQEAGEVEQEEVTTSTGLDLQPNEQNEVEEDKAPETPTNSAATQRSDRMFLLERKRSLSLSLDGSVASEMEGGEPSTVDQLKSALQAERKALGALYAELEEERNAAAIATNQTMAMINRLQEEKAAMQMEALQYQRMMEEQSEYDQEALQLLNELVTKREREKQELERELELYRQKVQHYEDRERRRTASFKANGASVSPSGSGTSVSSSGEDSDGHSDDYCELGESPDGGNVQSSSDAALGSMRDQDSTKHLAALDDSLTYFEMERLSILEELKTLEERLFTLEDDDINTSKQVTGHSSSDFDLSADGLQSPEHVVTGDKARFGGRASISRGKSLLPLFDAVGDETCDQMPSARVGEADQADDSATKPVSVFVKEQERLAIIEEVDHVYERLQALEADKEFLRHCIKSLKKGDKGMDLLQEILQHLRDLRNVELHVKNAGDAIAANSA</sequence>
<feature type="region of interest" description="Disordered" evidence="6">
    <location>
        <begin position="180"/>
        <end position="207"/>
    </location>
</feature>
<evidence type="ECO:0000256" key="2">
    <source>
        <dbReference type="ARBA" id="ARBA00022692"/>
    </source>
</evidence>
<feature type="region of interest" description="Disordered" evidence="6">
    <location>
        <begin position="315"/>
        <end position="351"/>
    </location>
</feature>
<feature type="coiled-coil region" evidence="5">
    <location>
        <begin position="508"/>
        <end position="609"/>
    </location>
</feature>
<feature type="compositionally biased region" description="Acidic residues" evidence="6">
    <location>
        <begin position="333"/>
        <end position="343"/>
    </location>
</feature>
<evidence type="ECO:0000256" key="1">
    <source>
        <dbReference type="ARBA" id="ARBA00004167"/>
    </source>
</evidence>
<dbReference type="Pfam" id="PF04576">
    <property type="entry name" value="Zein-binding"/>
    <property type="match status" value="1"/>
</dbReference>
<evidence type="ECO:0000256" key="4">
    <source>
        <dbReference type="ARBA" id="ARBA00023136"/>
    </source>
</evidence>
<reference evidence="9" key="1">
    <citation type="submission" date="2020-10" db="EMBL/GenBank/DDBJ databases">
        <authorList>
            <person name="Han B."/>
            <person name="Lu T."/>
            <person name="Zhao Q."/>
            <person name="Huang X."/>
            <person name="Zhao Y."/>
        </authorList>
    </citation>
    <scope>NUCLEOTIDE SEQUENCE</scope>
</reference>
<feature type="compositionally biased region" description="Polar residues" evidence="6">
    <location>
        <begin position="317"/>
        <end position="332"/>
    </location>
</feature>
<dbReference type="EMBL" id="CAJGYO010000001">
    <property type="protein sequence ID" value="CAD6202983.1"/>
    <property type="molecule type" value="Genomic_DNA"/>
</dbReference>
<evidence type="ECO:0000256" key="3">
    <source>
        <dbReference type="ARBA" id="ARBA00022989"/>
    </source>
</evidence>
<keyword evidence="2 7" id="KW-0812">Transmembrane</keyword>
<dbReference type="InterPro" id="IPR007656">
    <property type="entry name" value="GTD-bd"/>
</dbReference>
<dbReference type="GO" id="GO:0080115">
    <property type="term" value="F:myosin XI tail binding"/>
    <property type="evidence" value="ECO:0007669"/>
    <property type="project" value="UniProtKB-ARBA"/>
</dbReference>
<feature type="region of interest" description="Disordered" evidence="6">
    <location>
        <begin position="609"/>
        <end position="672"/>
    </location>
</feature>
<feature type="compositionally biased region" description="Low complexity" evidence="6">
    <location>
        <begin position="623"/>
        <end position="637"/>
    </location>
</feature>
<feature type="region of interest" description="Disordered" evidence="6">
    <location>
        <begin position="252"/>
        <end position="272"/>
    </location>
</feature>
<evidence type="ECO:0000259" key="8">
    <source>
        <dbReference type="PROSITE" id="PS51775"/>
    </source>
</evidence>
<dbReference type="InterPro" id="IPR039306">
    <property type="entry name" value="MYOB"/>
</dbReference>
<evidence type="ECO:0000313" key="9">
    <source>
        <dbReference type="EMBL" id="CAD6202983.1"/>
    </source>
</evidence>
<dbReference type="AlphaFoldDB" id="A0A811M856"/>
<comment type="subcellular location">
    <subcellularLocation>
        <location evidence="1">Membrane</location>
        <topology evidence="1">Single-pass membrane protein</topology>
    </subcellularLocation>
</comment>
<keyword evidence="4 7" id="KW-0472">Membrane</keyword>
<dbReference type="PANTHER" id="PTHR31448:SF3">
    <property type="entry name" value="MYOSIN-BINDING PROTEIN 2"/>
    <property type="match status" value="1"/>
</dbReference>
<dbReference type="GO" id="GO:0016020">
    <property type="term" value="C:membrane"/>
    <property type="evidence" value="ECO:0007669"/>
    <property type="project" value="UniProtKB-SubCell"/>
</dbReference>
<evidence type="ECO:0000313" key="10">
    <source>
        <dbReference type="Proteomes" id="UP000604825"/>
    </source>
</evidence>
<name>A0A811M856_9POAL</name>
<evidence type="ECO:0000256" key="5">
    <source>
        <dbReference type="SAM" id="Coils"/>
    </source>
</evidence>
<keyword evidence="3 7" id="KW-1133">Transmembrane helix</keyword>
<dbReference type="OrthoDB" id="1888939at2759"/>
<proteinExistence type="predicted"/>
<feature type="region of interest" description="Disordered" evidence="6">
    <location>
        <begin position="425"/>
        <end position="473"/>
    </location>
</feature>
<keyword evidence="5" id="KW-0175">Coiled coil</keyword>
<comment type="caution">
    <text evidence="9">The sequence shown here is derived from an EMBL/GenBank/DDBJ whole genome shotgun (WGS) entry which is preliminary data.</text>
</comment>
<gene>
    <name evidence="9" type="ORF">NCGR_LOCUS1220</name>
</gene>
<feature type="transmembrane region" description="Helical" evidence="7">
    <location>
        <begin position="22"/>
        <end position="47"/>
    </location>
</feature>
<evidence type="ECO:0000256" key="7">
    <source>
        <dbReference type="SAM" id="Phobius"/>
    </source>
</evidence>
<feature type="compositionally biased region" description="Acidic residues" evidence="6">
    <location>
        <begin position="425"/>
        <end position="437"/>
    </location>
</feature>
<dbReference type="PANTHER" id="PTHR31448">
    <property type="entry name" value="MYOSIN-BINDING PROTEIN 2"/>
    <property type="match status" value="1"/>
</dbReference>
<keyword evidence="10" id="KW-1185">Reference proteome</keyword>
<feature type="domain" description="GTD-binding" evidence="8">
    <location>
        <begin position="502"/>
        <end position="600"/>
    </location>
</feature>
<organism evidence="9 10">
    <name type="scientific">Miscanthus lutarioriparius</name>
    <dbReference type="NCBI Taxonomy" id="422564"/>
    <lineage>
        <taxon>Eukaryota</taxon>
        <taxon>Viridiplantae</taxon>
        <taxon>Streptophyta</taxon>
        <taxon>Embryophyta</taxon>
        <taxon>Tracheophyta</taxon>
        <taxon>Spermatophyta</taxon>
        <taxon>Magnoliopsida</taxon>
        <taxon>Liliopsida</taxon>
        <taxon>Poales</taxon>
        <taxon>Poaceae</taxon>
        <taxon>PACMAD clade</taxon>
        <taxon>Panicoideae</taxon>
        <taxon>Andropogonodae</taxon>
        <taxon>Andropogoneae</taxon>
        <taxon>Saccharinae</taxon>
        <taxon>Miscanthus</taxon>
    </lineage>
</organism>
<dbReference type="PROSITE" id="PS51775">
    <property type="entry name" value="GTD_BINDING"/>
    <property type="match status" value="1"/>
</dbReference>
<feature type="compositionally biased region" description="Polar residues" evidence="6">
    <location>
        <begin position="438"/>
        <end position="451"/>
    </location>
</feature>
<accession>A0A811M856</accession>
<dbReference type="Proteomes" id="UP000604825">
    <property type="component" value="Unassembled WGS sequence"/>
</dbReference>